<dbReference type="InterPro" id="IPR029061">
    <property type="entry name" value="THDP-binding"/>
</dbReference>
<dbReference type="RefSeq" id="WP_106164620.1">
    <property type="nucleotide sequence ID" value="NZ_PVUF01000011.1"/>
</dbReference>
<comment type="cofactor">
    <cofactor evidence="1">
        <name>thiamine diphosphate</name>
        <dbReference type="ChEBI" id="CHEBI:58937"/>
    </cofactor>
</comment>
<evidence type="ECO:0000313" key="10">
    <source>
        <dbReference type="Proteomes" id="UP000237718"/>
    </source>
</evidence>
<sequence length="529" mass="54968">MQTIGQALAQNLVDRGVDVVFGIPGVHTIELYRGIEGADIRHITPRHEQGAGFMADGYARISGKPGVVFVITGPGLVNTLTPMAQARADSIPMVVVTGVNRRDSLGKGLGLLHELPDQLKLSQTVAKHAEQVCAANDLEGALDRTFDALSGRPAPVHIEVPTDVMDLEGPDALKISAPTTAAVPDLSAIVQRLAQSERPVILAGGGCRTADAALAELAEKLDAPVIQTVNARGLMHGHALTVAASPSLQTVRNLIEEADCVLALGTELGPTDYDMYATGTYPDMASLLRIDICAEQLARHPAEATAVGDVGPCLTQLASTIPARVPGDGAERAHKTRAEALAEVEALAPSYGALIGQVETLRDALPGSIMVGDSTQAIYAANLAYDHDRPGGWFNGATGFGALGYAIPAAIGAALADPTAPIVAMMGDGGAQFTLPELGVASDENLPILFVVWNNNAFLEIANAMEGAGITATGCHPGAPDFEAVAASYRLGFKRTSPDDLRDALTQILPLEGPLLLEIDMQGHSSPTA</sequence>
<dbReference type="CDD" id="cd00568">
    <property type="entry name" value="TPP_enzymes"/>
    <property type="match status" value="1"/>
</dbReference>
<name>A0A2T1AC10_TRISK</name>
<evidence type="ECO:0000313" key="9">
    <source>
        <dbReference type="EMBL" id="PRZ46121.1"/>
    </source>
</evidence>
<dbReference type="GO" id="GO:0050660">
    <property type="term" value="F:flavin adenine dinucleotide binding"/>
    <property type="evidence" value="ECO:0007669"/>
    <property type="project" value="TreeGrafter"/>
</dbReference>
<dbReference type="Gene3D" id="3.40.50.970">
    <property type="match status" value="2"/>
</dbReference>
<gene>
    <name evidence="9" type="ORF">CLV89_11112</name>
</gene>
<dbReference type="InterPro" id="IPR012000">
    <property type="entry name" value="Thiamin_PyroP_enz_cen_dom"/>
</dbReference>
<feature type="domain" description="Thiamine pyrophosphate enzyme TPP-binding" evidence="7">
    <location>
        <begin position="379"/>
        <end position="519"/>
    </location>
</feature>
<evidence type="ECO:0000256" key="4">
    <source>
        <dbReference type="ARBA" id="ARBA00023052"/>
    </source>
</evidence>
<dbReference type="GO" id="GO:0000287">
    <property type="term" value="F:magnesium ion binding"/>
    <property type="evidence" value="ECO:0007669"/>
    <property type="project" value="InterPro"/>
</dbReference>
<dbReference type="GO" id="GO:0003984">
    <property type="term" value="F:acetolactate synthase activity"/>
    <property type="evidence" value="ECO:0007669"/>
    <property type="project" value="TreeGrafter"/>
</dbReference>
<proteinExistence type="inferred from homology"/>
<dbReference type="Pfam" id="PF00205">
    <property type="entry name" value="TPP_enzyme_M"/>
    <property type="match status" value="1"/>
</dbReference>
<dbReference type="SUPFAM" id="SSF52467">
    <property type="entry name" value="DHS-like NAD/FAD-binding domain"/>
    <property type="match status" value="1"/>
</dbReference>
<dbReference type="Pfam" id="PF02776">
    <property type="entry name" value="TPP_enzyme_N"/>
    <property type="match status" value="1"/>
</dbReference>
<feature type="domain" description="Thiamine pyrophosphate enzyme central" evidence="6">
    <location>
        <begin position="187"/>
        <end position="317"/>
    </location>
</feature>
<organism evidence="9 10">
    <name type="scientific">Tritonibacter scottomollicae</name>
    <name type="common">Epibacterium scottomollicae</name>
    <dbReference type="NCBI Taxonomy" id="483013"/>
    <lineage>
        <taxon>Bacteria</taxon>
        <taxon>Pseudomonadati</taxon>
        <taxon>Pseudomonadota</taxon>
        <taxon>Alphaproteobacteria</taxon>
        <taxon>Rhodobacterales</taxon>
        <taxon>Paracoccaceae</taxon>
        <taxon>Tritonibacter</taxon>
    </lineage>
</organism>
<comment type="similarity">
    <text evidence="2 5">Belongs to the TPP enzyme family.</text>
</comment>
<dbReference type="SUPFAM" id="SSF52518">
    <property type="entry name" value="Thiamin diphosphate-binding fold (THDP-binding)"/>
    <property type="match status" value="2"/>
</dbReference>
<dbReference type="PANTHER" id="PTHR18968:SF13">
    <property type="entry name" value="ACETOLACTATE SYNTHASE CATALYTIC SUBUNIT, MITOCHONDRIAL"/>
    <property type="match status" value="1"/>
</dbReference>
<dbReference type="Pfam" id="PF02775">
    <property type="entry name" value="TPP_enzyme_C"/>
    <property type="match status" value="1"/>
</dbReference>
<dbReference type="InterPro" id="IPR012001">
    <property type="entry name" value="Thiamin_PyroP_enz_TPP-bd_dom"/>
</dbReference>
<evidence type="ECO:0000256" key="3">
    <source>
        <dbReference type="ARBA" id="ARBA00022679"/>
    </source>
</evidence>
<keyword evidence="4 5" id="KW-0786">Thiamine pyrophosphate</keyword>
<dbReference type="GO" id="GO:0005948">
    <property type="term" value="C:acetolactate synthase complex"/>
    <property type="evidence" value="ECO:0007669"/>
    <property type="project" value="TreeGrafter"/>
</dbReference>
<evidence type="ECO:0000256" key="5">
    <source>
        <dbReference type="RuleBase" id="RU362132"/>
    </source>
</evidence>
<dbReference type="InterPro" id="IPR011766">
    <property type="entry name" value="TPP_enzyme_TPP-bd"/>
</dbReference>
<evidence type="ECO:0000259" key="6">
    <source>
        <dbReference type="Pfam" id="PF00205"/>
    </source>
</evidence>
<dbReference type="GO" id="GO:0030976">
    <property type="term" value="F:thiamine pyrophosphate binding"/>
    <property type="evidence" value="ECO:0007669"/>
    <property type="project" value="InterPro"/>
</dbReference>
<evidence type="ECO:0000259" key="8">
    <source>
        <dbReference type="Pfam" id="PF02776"/>
    </source>
</evidence>
<dbReference type="PROSITE" id="PS00187">
    <property type="entry name" value="TPP_ENZYMES"/>
    <property type="match status" value="1"/>
</dbReference>
<dbReference type="GO" id="GO:0009099">
    <property type="term" value="P:L-valine biosynthetic process"/>
    <property type="evidence" value="ECO:0007669"/>
    <property type="project" value="TreeGrafter"/>
</dbReference>
<dbReference type="InterPro" id="IPR029035">
    <property type="entry name" value="DHS-like_NAD/FAD-binding_dom"/>
</dbReference>
<reference evidence="9 10" key="1">
    <citation type="submission" date="2018-03" db="EMBL/GenBank/DDBJ databases">
        <title>Genomic Encyclopedia of Archaeal and Bacterial Type Strains, Phase II (KMG-II): from individual species to whole genera.</title>
        <authorList>
            <person name="Goeker M."/>
        </authorList>
    </citation>
    <scope>NUCLEOTIDE SEQUENCE [LARGE SCALE GENOMIC DNA]</scope>
    <source>
        <strain evidence="9 10">DSM 25328</strain>
    </source>
</reference>
<dbReference type="InterPro" id="IPR045229">
    <property type="entry name" value="TPP_enz"/>
</dbReference>
<dbReference type="CDD" id="cd07035">
    <property type="entry name" value="TPP_PYR_POX_like"/>
    <property type="match status" value="1"/>
</dbReference>
<feature type="domain" description="Thiamine pyrophosphate enzyme N-terminal TPP-binding" evidence="8">
    <location>
        <begin position="3"/>
        <end position="119"/>
    </location>
</feature>
<protein>
    <submittedName>
        <fullName evidence="9">Acetolactate synthase-1/2/3 large subunit</fullName>
    </submittedName>
</protein>
<dbReference type="FunFam" id="3.40.50.970:FF:000007">
    <property type="entry name" value="Acetolactate synthase"/>
    <property type="match status" value="1"/>
</dbReference>
<dbReference type="EMBL" id="PVUF01000011">
    <property type="protein sequence ID" value="PRZ46121.1"/>
    <property type="molecule type" value="Genomic_DNA"/>
</dbReference>
<keyword evidence="3" id="KW-0808">Transferase</keyword>
<dbReference type="Proteomes" id="UP000237718">
    <property type="component" value="Unassembled WGS sequence"/>
</dbReference>
<dbReference type="NCBIfam" id="NF005712">
    <property type="entry name" value="PRK07524.1"/>
    <property type="match status" value="1"/>
</dbReference>
<comment type="caution">
    <text evidence="9">The sequence shown here is derived from an EMBL/GenBank/DDBJ whole genome shotgun (WGS) entry which is preliminary data.</text>
</comment>
<dbReference type="OrthoDB" id="4494979at2"/>
<dbReference type="AlphaFoldDB" id="A0A2T1AC10"/>
<evidence type="ECO:0000259" key="7">
    <source>
        <dbReference type="Pfam" id="PF02775"/>
    </source>
</evidence>
<accession>A0A2T1AC10</accession>
<dbReference type="InterPro" id="IPR000399">
    <property type="entry name" value="TPP-bd_CS"/>
</dbReference>
<evidence type="ECO:0000256" key="2">
    <source>
        <dbReference type="ARBA" id="ARBA00007812"/>
    </source>
</evidence>
<dbReference type="GO" id="GO:0009097">
    <property type="term" value="P:isoleucine biosynthetic process"/>
    <property type="evidence" value="ECO:0007669"/>
    <property type="project" value="TreeGrafter"/>
</dbReference>
<dbReference type="Gene3D" id="3.40.50.1220">
    <property type="entry name" value="TPP-binding domain"/>
    <property type="match status" value="1"/>
</dbReference>
<evidence type="ECO:0000256" key="1">
    <source>
        <dbReference type="ARBA" id="ARBA00001964"/>
    </source>
</evidence>
<dbReference type="PANTHER" id="PTHR18968">
    <property type="entry name" value="THIAMINE PYROPHOSPHATE ENZYMES"/>
    <property type="match status" value="1"/>
</dbReference>